<comment type="caution">
    <text evidence="1">The sequence shown here is derived from an EMBL/GenBank/DDBJ whole genome shotgun (WGS) entry which is preliminary data.</text>
</comment>
<dbReference type="AlphaFoldDB" id="A0A0F8WFD6"/>
<protein>
    <submittedName>
        <fullName evidence="1">Uncharacterized protein</fullName>
    </submittedName>
</protein>
<organism evidence="1">
    <name type="scientific">marine sediment metagenome</name>
    <dbReference type="NCBI Taxonomy" id="412755"/>
    <lineage>
        <taxon>unclassified sequences</taxon>
        <taxon>metagenomes</taxon>
        <taxon>ecological metagenomes</taxon>
    </lineage>
</organism>
<feature type="non-terminal residue" evidence="1">
    <location>
        <position position="124"/>
    </location>
</feature>
<evidence type="ECO:0000313" key="1">
    <source>
        <dbReference type="EMBL" id="KKK55532.1"/>
    </source>
</evidence>
<reference evidence="1" key="1">
    <citation type="journal article" date="2015" name="Nature">
        <title>Complex archaea that bridge the gap between prokaryotes and eukaryotes.</title>
        <authorList>
            <person name="Spang A."/>
            <person name="Saw J.H."/>
            <person name="Jorgensen S.L."/>
            <person name="Zaremba-Niedzwiedzka K."/>
            <person name="Martijn J."/>
            <person name="Lind A.E."/>
            <person name="van Eijk R."/>
            <person name="Schleper C."/>
            <person name="Guy L."/>
            <person name="Ettema T.J."/>
        </authorList>
    </citation>
    <scope>NUCLEOTIDE SEQUENCE</scope>
</reference>
<dbReference type="EMBL" id="LAZR01065442">
    <property type="protein sequence ID" value="KKK55532.1"/>
    <property type="molecule type" value="Genomic_DNA"/>
</dbReference>
<name>A0A0F8WFD6_9ZZZZ</name>
<accession>A0A0F8WFD6</accession>
<sequence length="124" mass="13588">MQTYLRKYGVQTTLHFTLFEVDGVDFRVDAVDAGTDCSIMKDEGAEATCTNDFADEGTGYSLVLTATEMQAAEIMIYVVDTAAKVWLDEALKIETYGNASAMHAQDLDTTVPTVAEIQAEMEEN</sequence>
<gene>
    <name evidence="1" type="ORF">LCGC14_3073590</name>
</gene>
<proteinExistence type="predicted"/>